<keyword evidence="4" id="KW-0677">Repeat</keyword>
<evidence type="ECO:0000313" key="9">
    <source>
        <dbReference type="Proteomes" id="UP001142610"/>
    </source>
</evidence>
<dbReference type="EMBL" id="JANIBC010000005">
    <property type="protein sequence ID" value="MCQ8185492.1"/>
    <property type="molecule type" value="Genomic_DNA"/>
</dbReference>
<dbReference type="GO" id="GO:0016787">
    <property type="term" value="F:hydrolase activity"/>
    <property type="evidence" value="ECO:0007669"/>
    <property type="project" value="UniProtKB-KW"/>
</dbReference>
<dbReference type="GO" id="GO:0004674">
    <property type="term" value="F:protein serine/threonine kinase activity"/>
    <property type="evidence" value="ECO:0007669"/>
    <property type="project" value="UniProtKB-EC"/>
</dbReference>
<keyword evidence="6" id="KW-0378">Hydrolase</keyword>
<dbReference type="Gene3D" id="3.40.50.300">
    <property type="entry name" value="P-loop containing nucleotide triphosphate hydrolases"/>
    <property type="match status" value="2"/>
</dbReference>
<accession>A0A9X2RKC9</accession>
<protein>
    <recommendedName>
        <fullName evidence="1">non-specific serine/threonine protein kinase</fullName>
        <ecNumber evidence="1">2.7.11.1</ecNumber>
    </recommendedName>
</protein>
<keyword evidence="9" id="KW-1185">Reference proteome</keyword>
<comment type="caution">
    <text evidence="8">The sequence shown here is derived from an EMBL/GenBank/DDBJ whole genome shotgun (WGS) entry which is preliminary data.</text>
</comment>
<dbReference type="InterPro" id="IPR030665">
    <property type="entry name" value="KaiC"/>
</dbReference>
<gene>
    <name evidence="8" type="ORF">NOG11_08795</name>
</gene>
<dbReference type="SMART" id="SM00382">
    <property type="entry name" value="AAA"/>
    <property type="match status" value="2"/>
</dbReference>
<dbReference type="PROSITE" id="PS51146">
    <property type="entry name" value="KAIC"/>
    <property type="match status" value="2"/>
</dbReference>
<sequence length="487" mass="55090">MSQSAGSAEMNRIPTGVRNLDHILKGGLPGRYTYLVQGEPGTGKTTFSLQFLLEGMRQGEKCLFVTLSQNRHELELIARSHGWSLDGIEIVELQAEKPEDDDQTVFYPVDVRLDTTRQAVIEAINRHEPKRLVYDSLVEIRQLARDDYRFQRELINFKQLVRDKGIATLLIDTGPREHTDLEVESMAHGIFQLERDLPAYGKARRRLDVSKMRGVDYFDGYHDIDILQEDGVVTFPRVVPELAPEETGGDLIQCGIEDLDEMLGGGMERGTTALVVGQAGTGKSTLSSLYLWAALERGENCAMFLFEERPETFFRRSEGLGFPMRKYEKSGMLRLYDFNPSEISQGQFNEMALNAVDENDTRVVVIDSFTGYVSGLPQPEEAIIQMQLLLQYLARRNVLTVLVVAQRGLLGHNMDTDIDVSFLGDTVIFLRMYEWPAVIRRTISVVKKRHGPHDLDIRQIKISQKGISIQDFVPPPPGRPSPKPDYD</sequence>
<evidence type="ECO:0000256" key="5">
    <source>
        <dbReference type="ARBA" id="ARBA00022777"/>
    </source>
</evidence>
<evidence type="ECO:0000256" key="2">
    <source>
        <dbReference type="ARBA" id="ARBA00022553"/>
    </source>
</evidence>
<name>A0A9X2RKC9_9PROT</name>
<dbReference type="PIRSF" id="PIRSF039117">
    <property type="entry name" value="KaiC"/>
    <property type="match status" value="1"/>
</dbReference>
<dbReference type="PANTHER" id="PTHR42926:SF1">
    <property type="entry name" value="CIRCADIAN CLOCK OSCILLATOR PROTEIN KAIC 1"/>
    <property type="match status" value="1"/>
</dbReference>
<dbReference type="SUPFAM" id="SSF52540">
    <property type="entry name" value="P-loop containing nucleoside triphosphate hydrolases"/>
    <property type="match status" value="2"/>
</dbReference>
<dbReference type="Pfam" id="PF06745">
    <property type="entry name" value="ATPase"/>
    <property type="match status" value="2"/>
</dbReference>
<dbReference type="EC" id="2.7.11.1" evidence="1"/>
<dbReference type="PANTHER" id="PTHR42926">
    <property type="match status" value="1"/>
</dbReference>
<evidence type="ECO:0000256" key="4">
    <source>
        <dbReference type="ARBA" id="ARBA00022737"/>
    </source>
</evidence>
<dbReference type="RefSeq" id="WP_256619378.1">
    <property type="nucleotide sequence ID" value="NZ_JANIBC010000005.1"/>
</dbReference>
<dbReference type="Proteomes" id="UP001142610">
    <property type="component" value="Unassembled WGS sequence"/>
</dbReference>
<evidence type="ECO:0000259" key="7">
    <source>
        <dbReference type="PROSITE" id="PS51146"/>
    </source>
</evidence>
<dbReference type="InterPro" id="IPR003593">
    <property type="entry name" value="AAA+_ATPase"/>
</dbReference>
<evidence type="ECO:0000256" key="3">
    <source>
        <dbReference type="ARBA" id="ARBA00022679"/>
    </source>
</evidence>
<dbReference type="AlphaFoldDB" id="A0A9X2RKC9"/>
<dbReference type="InterPro" id="IPR010624">
    <property type="entry name" value="KaiC_dom"/>
</dbReference>
<evidence type="ECO:0000256" key="6">
    <source>
        <dbReference type="ARBA" id="ARBA00022801"/>
    </source>
</evidence>
<evidence type="ECO:0000256" key="1">
    <source>
        <dbReference type="ARBA" id="ARBA00012513"/>
    </source>
</evidence>
<keyword evidence="3" id="KW-0808">Transferase</keyword>
<proteinExistence type="predicted"/>
<reference evidence="8" key="1">
    <citation type="submission" date="2022-07" db="EMBL/GenBank/DDBJ databases">
        <title>Parvularcula maris sp. nov., an algicidal bacterium isolated from seawater.</title>
        <authorList>
            <person name="Li F."/>
        </authorList>
    </citation>
    <scope>NUCLEOTIDE SEQUENCE</scope>
    <source>
        <strain evidence="8">BGMRC 0090</strain>
    </source>
</reference>
<keyword evidence="5" id="KW-0418">Kinase</keyword>
<feature type="domain" description="KaiC" evidence="7">
    <location>
        <begin position="250"/>
        <end position="483"/>
    </location>
</feature>
<dbReference type="InterPro" id="IPR051347">
    <property type="entry name" value="Circadian_clock_KaiC-rel"/>
</dbReference>
<organism evidence="8 9">
    <name type="scientific">Parvularcula maris</name>
    <dbReference type="NCBI Taxonomy" id="2965077"/>
    <lineage>
        <taxon>Bacteria</taxon>
        <taxon>Pseudomonadati</taxon>
        <taxon>Pseudomonadota</taxon>
        <taxon>Alphaproteobacteria</taxon>
        <taxon>Parvularculales</taxon>
        <taxon>Parvularculaceae</taxon>
        <taxon>Parvularcula</taxon>
    </lineage>
</organism>
<dbReference type="GO" id="GO:0005524">
    <property type="term" value="F:ATP binding"/>
    <property type="evidence" value="ECO:0007669"/>
    <property type="project" value="InterPro"/>
</dbReference>
<keyword evidence="2" id="KW-0597">Phosphoprotein</keyword>
<evidence type="ECO:0000313" key="8">
    <source>
        <dbReference type="EMBL" id="MCQ8185492.1"/>
    </source>
</evidence>
<dbReference type="InterPro" id="IPR014774">
    <property type="entry name" value="KaiC-like_dom"/>
</dbReference>
<feature type="domain" description="KaiC" evidence="7">
    <location>
        <begin position="11"/>
        <end position="248"/>
    </location>
</feature>
<dbReference type="InterPro" id="IPR027417">
    <property type="entry name" value="P-loop_NTPase"/>
</dbReference>